<protein>
    <submittedName>
        <fullName evidence="1">Uncharacterized protein</fullName>
    </submittedName>
</protein>
<dbReference type="AlphaFoldDB" id="A0AAD0UKV7"/>
<sequence length="72" mass="8454">MWEISDSFPLSEKSNILNQKTTILSEHFRFFGSNSLPIRVEVQISKTQELAFLFSYFAKRISVSNRKRARNL</sequence>
<gene>
    <name evidence="1" type="ORF">EFP84_03700</name>
</gene>
<dbReference type="EMBL" id="CP033614">
    <property type="protein sequence ID" value="AYV54706.1"/>
    <property type="molecule type" value="Genomic_DNA"/>
</dbReference>
<reference evidence="1 2" key="1">
    <citation type="submission" date="2018-11" db="EMBL/GenBank/DDBJ databases">
        <title>Complete genome sequence of Leptospira kmetyi isolate LS 001/16 from soil sample associated with a leptospirosis patient in Kelantan.</title>
        <authorList>
            <person name="Muhammad Yusoff F."/>
            <person name="Muhammad Yusoff S."/>
            <person name="Ahmad M.N."/>
            <person name="Yusof N.Y."/>
            <person name="Aziah I."/>
        </authorList>
    </citation>
    <scope>NUCLEOTIDE SEQUENCE [LARGE SCALE GENOMIC DNA]</scope>
    <source>
        <strain evidence="1 2">LS 001/16</strain>
    </source>
</reference>
<dbReference type="KEGG" id="lkm:EFP84_03700"/>
<proteinExistence type="predicted"/>
<dbReference type="Proteomes" id="UP000276407">
    <property type="component" value="Chromosome 1"/>
</dbReference>
<accession>A0AAD0UKV7</accession>
<evidence type="ECO:0000313" key="1">
    <source>
        <dbReference type="EMBL" id="AYV54706.1"/>
    </source>
</evidence>
<organism evidence="1 2">
    <name type="scientific">Leptospira kmetyi</name>
    <dbReference type="NCBI Taxonomy" id="408139"/>
    <lineage>
        <taxon>Bacteria</taxon>
        <taxon>Pseudomonadati</taxon>
        <taxon>Spirochaetota</taxon>
        <taxon>Spirochaetia</taxon>
        <taxon>Leptospirales</taxon>
        <taxon>Leptospiraceae</taxon>
        <taxon>Leptospira</taxon>
    </lineage>
</organism>
<evidence type="ECO:0000313" key="2">
    <source>
        <dbReference type="Proteomes" id="UP000276407"/>
    </source>
</evidence>
<name>A0AAD0UKV7_9LEPT</name>